<dbReference type="PANTHER" id="PTHR38590">
    <property type="entry name" value="BLL0828 PROTEIN"/>
    <property type="match status" value="1"/>
</dbReference>
<organism evidence="2 3">
    <name type="scientific">Antarcticibacterium flavum</name>
    <dbReference type="NCBI Taxonomy" id="2058175"/>
    <lineage>
        <taxon>Bacteria</taxon>
        <taxon>Pseudomonadati</taxon>
        <taxon>Bacteroidota</taxon>
        <taxon>Flavobacteriia</taxon>
        <taxon>Flavobacteriales</taxon>
        <taxon>Flavobacteriaceae</taxon>
        <taxon>Antarcticibacterium</taxon>
    </lineage>
</organism>
<dbReference type="Pfam" id="PF04480">
    <property type="entry name" value="DUF559"/>
    <property type="match status" value="1"/>
</dbReference>
<dbReference type="Gene3D" id="3.40.960.10">
    <property type="entry name" value="VSR Endonuclease"/>
    <property type="match status" value="1"/>
</dbReference>
<dbReference type="EMBL" id="CP040812">
    <property type="protein sequence ID" value="QCY70547.1"/>
    <property type="molecule type" value="Genomic_DNA"/>
</dbReference>
<dbReference type="AlphaFoldDB" id="A0A5B7X584"/>
<feature type="domain" description="DUF559" evidence="1">
    <location>
        <begin position="17"/>
        <end position="122"/>
    </location>
</feature>
<keyword evidence="3" id="KW-1185">Reference proteome</keyword>
<protein>
    <submittedName>
        <fullName evidence="2">Endonuclease domain-containing protein</fullName>
    </submittedName>
</protein>
<evidence type="ECO:0000313" key="2">
    <source>
        <dbReference type="EMBL" id="QCY70547.1"/>
    </source>
</evidence>
<dbReference type="RefSeq" id="WP_139067117.1">
    <property type="nucleotide sequence ID" value="NZ_CP040812.1"/>
</dbReference>
<proteinExistence type="predicted"/>
<dbReference type="OrthoDB" id="9798754at2"/>
<keyword evidence="2" id="KW-0255">Endonuclease</keyword>
<evidence type="ECO:0000313" key="3">
    <source>
        <dbReference type="Proteomes" id="UP000309016"/>
    </source>
</evidence>
<dbReference type="Proteomes" id="UP000309016">
    <property type="component" value="Chromosome"/>
</dbReference>
<evidence type="ECO:0000259" key="1">
    <source>
        <dbReference type="Pfam" id="PF04480"/>
    </source>
</evidence>
<sequence>MEENLHDMFYGASWIIHKQARDLRKRETKAEKIVWDLLSNKKLGVKFRRQHPINQFITDFYCHEIKLVIEIDGEIHLQKEALEYDEMRTTIFNYYGITVVRFTNKEIFTNATNARSKIEQKIKDLESKP</sequence>
<dbReference type="InterPro" id="IPR047216">
    <property type="entry name" value="Endonuclease_DUF559_bact"/>
</dbReference>
<reference evidence="2 3" key="1">
    <citation type="submission" date="2019-06" db="EMBL/GenBank/DDBJ databases">
        <title>Complete genome sequence of Antarcticibacterium flavum KCTC 52984T from an Antarctic marine sediment.</title>
        <authorList>
            <person name="Lee Y.M."/>
            <person name="Shin S.C."/>
        </authorList>
    </citation>
    <scope>NUCLEOTIDE SEQUENCE [LARGE SCALE GENOMIC DNA]</scope>
    <source>
        <strain evidence="2 3">KCTC 52984</strain>
    </source>
</reference>
<keyword evidence="2" id="KW-0378">Hydrolase</keyword>
<dbReference type="CDD" id="cd01038">
    <property type="entry name" value="Endonuclease_DUF559"/>
    <property type="match status" value="1"/>
</dbReference>
<dbReference type="GO" id="GO:0004519">
    <property type="term" value="F:endonuclease activity"/>
    <property type="evidence" value="ECO:0007669"/>
    <property type="project" value="UniProtKB-KW"/>
</dbReference>
<dbReference type="SUPFAM" id="SSF52980">
    <property type="entry name" value="Restriction endonuclease-like"/>
    <property type="match status" value="1"/>
</dbReference>
<dbReference type="KEGG" id="afla:FHG64_14695"/>
<dbReference type="InterPro" id="IPR011335">
    <property type="entry name" value="Restrct_endonuc-II-like"/>
</dbReference>
<accession>A0A5B7X584</accession>
<name>A0A5B7X584_9FLAO</name>
<gene>
    <name evidence="2" type="ORF">FHG64_14695</name>
</gene>
<dbReference type="PANTHER" id="PTHR38590:SF1">
    <property type="entry name" value="BLL0828 PROTEIN"/>
    <property type="match status" value="1"/>
</dbReference>
<dbReference type="InterPro" id="IPR007569">
    <property type="entry name" value="DUF559"/>
</dbReference>
<keyword evidence="2" id="KW-0540">Nuclease</keyword>